<accession>A0A939JEP2</accession>
<reference evidence="1" key="1">
    <citation type="submission" date="2021-03" db="EMBL/GenBank/DDBJ databases">
        <authorList>
            <person name="Kim M.K."/>
        </authorList>
    </citation>
    <scope>NUCLEOTIDE SEQUENCE</scope>
    <source>
        <strain evidence="1">BT186</strain>
    </source>
</reference>
<protein>
    <recommendedName>
        <fullName evidence="3">STAS/SEC14 domain-containing protein</fullName>
    </recommendedName>
</protein>
<keyword evidence="2" id="KW-1185">Reference proteome</keyword>
<sequence>MPTELHDALGRVYLILDYDAENQWVSSTWVGDQSYASVLTGCNAGLLLLQEKACCCLLNDNRQISGFWSEDAVEWIVANWVPRAVQAGLTHMATVVQPGSLAAVYAEAVQLGAVSNLHNRHFFFLASAQEWLREAQKGATE</sequence>
<name>A0A939JEP2_9BACT</name>
<dbReference type="EMBL" id="JAFLQZ010000021">
    <property type="protein sequence ID" value="MBO0360640.1"/>
    <property type="molecule type" value="Genomic_DNA"/>
</dbReference>
<evidence type="ECO:0000313" key="2">
    <source>
        <dbReference type="Proteomes" id="UP000664144"/>
    </source>
</evidence>
<dbReference type="Proteomes" id="UP000664144">
    <property type="component" value="Unassembled WGS sequence"/>
</dbReference>
<gene>
    <name evidence="1" type="ORF">J0X19_21955</name>
</gene>
<comment type="caution">
    <text evidence="1">The sequence shown here is derived from an EMBL/GenBank/DDBJ whole genome shotgun (WGS) entry which is preliminary data.</text>
</comment>
<evidence type="ECO:0000313" key="1">
    <source>
        <dbReference type="EMBL" id="MBO0360640.1"/>
    </source>
</evidence>
<dbReference type="RefSeq" id="WP_206986555.1">
    <property type="nucleotide sequence ID" value="NZ_JAFLQZ010000021.1"/>
</dbReference>
<organism evidence="1 2">
    <name type="scientific">Hymenobacter telluris</name>
    <dbReference type="NCBI Taxonomy" id="2816474"/>
    <lineage>
        <taxon>Bacteria</taxon>
        <taxon>Pseudomonadati</taxon>
        <taxon>Bacteroidota</taxon>
        <taxon>Cytophagia</taxon>
        <taxon>Cytophagales</taxon>
        <taxon>Hymenobacteraceae</taxon>
        <taxon>Hymenobacter</taxon>
    </lineage>
</organism>
<dbReference type="AlphaFoldDB" id="A0A939JEP2"/>
<evidence type="ECO:0008006" key="3">
    <source>
        <dbReference type="Google" id="ProtNLM"/>
    </source>
</evidence>
<proteinExistence type="predicted"/>